<organism evidence="1">
    <name type="scientific">Nematocida ausubeli (strain ATCC PRA-371 / ERTm2)</name>
    <name type="common">Nematode killer fungus</name>
    <dbReference type="NCBI Taxonomy" id="1913371"/>
    <lineage>
        <taxon>Eukaryota</taxon>
        <taxon>Fungi</taxon>
        <taxon>Fungi incertae sedis</taxon>
        <taxon>Microsporidia</taxon>
        <taxon>Nematocida</taxon>
    </lineage>
</organism>
<name>H8ZAF1_NEMA1</name>
<proteinExistence type="predicted"/>
<protein>
    <submittedName>
        <fullName evidence="1">Uncharacterized protein</fullName>
    </submittedName>
</protein>
<dbReference type="Proteomes" id="UP000005622">
    <property type="component" value="Unassembled WGS sequence"/>
</dbReference>
<evidence type="ECO:0000313" key="1">
    <source>
        <dbReference type="EMBL" id="EHY66932.1"/>
    </source>
</evidence>
<dbReference type="EMBL" id="JH604633">
    <property type="protein sequence ID" value="EHY66932.1"/>
    <property type="molecule type" value="Genomic_DNA"/>
</dbReference>
<reference evidence="1" key="1">
    <citation type="submission" date="2011-03" db="EMBL/GenBank/DDBJ databases">
        <title>The Genome Sequence of Nematocida sp1 strain ERTm2.</title>
        <authorList>
            <consortium name="The Broad Institute Genome Sequencing Platform"/>
            <consortium name="The Broad Institute Genome Sequencing Center for Infectious Disease"/>
            <person name="Cuomo C."/>
            <person name="Troemel E."/>
            <person name="Young S.K."/>
            <person name="Zeng Q."/>
            <person name="Gargeya S."/>
            <person name="Fitzgerald M."/>
            <person name="Haas B."/>
            <person name="Abouelleil A."/>
            <person name="Alvarado L."/>
            <person name="Arachchi H.M."/>
            <person name="Berlin A."/>
            <person name="Brown A."/>
            <person name="Chapman S.B."/>
            <person name="Chen Z."/>
            <person name="Dunbar C."/>
            <person name="Freedman E."/>
            <person name="Gearin G."/>
            <person name="Gellesch M."/>
            <person name="Goldberg J."/>
            <person name="Griggs A."/>
            <person name="Gujja S."/>
            <person name="Heilman E.R."/>
            <person name="Heiman D."/>
            <person name="Howarth C."/>
            <person name="Larson L."/>
            <person name="Lui A."/>
            <person name="MacDonald P.J.P."/>
            <person name="Mehta T."/>
            <person name="Montmayeur A."/>
            <person name="Murphy C."/>
            <person name="Neiman D."/>
            <person name="Pearson M."/>
            <person name="Priest M."/>
            <person name="Roberts A."/>
            <person name="Saif S."/>
            <person name="Shea T."/>
            <person name="Shenoy N."/>
            <person name="Sisk P."/>
            <person name="Stolte C."/>
            <person name="Sykes S."/>
            <person name="White J."/>
            <person name="Yandava C."/>
            <person name="Wortman J."/>
            <person name="Nusbaum C."/>
            <person name="Birren B."/>
        </authorList>
    </citation>
    <scope>NUCLEOTIDE SEQUENCE</scope>
    <source>
        <strain evidence="1">ERTm2</strain>
    </source>
</reference>
<accession>H8ZAF1</accession>
<gene>
    <name evidence="1" type="ORF">NERG_00572</name>
</gene>
<dbReference type="AlphaFoldDB" id="H8ZAF1"/>
<dbReference type="HOGENOM" id="CLU_2794537_0_0_1"/>
<sequence>MLREVKPARIQAQIVEYISRKEFRRYHAGRACVMRIALFFVEISLYNGCRDEKICAVKDRMVFVCAWI</sequence>